<proteinExistence type="predicted"/>
<accession>A0A0N4WP48</accession>
<dbReference type="WBParaSite" id="HPLM_0001311601-mRNA-1">
    <property type="protein sequence ID" value="HPLM_0001311601-mRNA-1"/>
    <property type="gene ID" value="HPLM_0001311601"/>
</dbReference>
<reference evidence="1" key="1">
    <citation type="submission" date="2017-02" db="UniProtKB">
        <authorList>
            <consortium name="WormBaseParasite"/>
        </authorList>
    </citation>
    <scope>IDENTIFICATION</scope>
</reference>
<evidence type="ECO:0000313" key="1">
    <source>
        <dbReference type="WBParaSite" id="HPLM_0001311601-mRNA-1"/>
    </source>
</evidence>
<dbReference type="AlphaFoldDB" id="A0A0N4WP48"/>
<organism evidence="1">
    <name type="scientific">Haemonchus placei</name>
    <name type="common">Barber's pole worm</name>
    <dbReference type="NCBI Taxonomy" id="6290"/>
    <lineage>
        <taxon>Eukaryota</taxon>
        <taxon>Metazoa</taxon>
        <taxon>Ecdysozoa</taxon>
        <taxon>Nematoda</taxon>
        <taxon>Chromadorea</taxon>
        <taxon>Rhabditida</taxon>
        <taxon>Rhabditina</taxon>
        <taxon>Rhabditomorpha</taxon>
        <taxon>Strongyloidea</taxon>
        <taxon>Trichostrongylidae</taxon>
        <taxon>Haemonchus</taxon>
    </lineage>
</organism>
<protein>
    <submittedName>
        <fullName evidence="1">CX9C domain-containing protein</fullName>
    </submittedName>
</protein>
<sequence>LTKHFEQYCKGATSLPPQEQKHCLEKFVASECFKLQLDQVRAQSLERLVINSFWSTTTNIG</sequence>
<name>A0A0N4WP48_HAEPC</name>